<dbReference type="Gene3D" id="3.90.550.10">
    <property type="entry name" value="Spore Coat Polysaccharide Biosynthesis Protein SpsA, Chain A"/>
    <property type="match status" value="1"/>
</dbReference>
<dbReference type="InterPro" id="IPR029044">
    <property type="entry name" value="Nucleotide-diphossugar_trans"/>
</dbReference>
<proteinExistence type="predicted"/>
<dbReference type="SUPFAM" id="SSF53448">
    <property type="entry name" value="Nucleotide-diphospho-sugar transferases"/>
    <property type="match status" value="1"/>
</dbReference>
<dbReference type="Proteomes" id="UP000273982">
    <property type="component" value="Chromosome"/>
</dbReference>
<evidence type="ECO:0000313" key="2">
    <source>
        <dbReference type="Proteomes" id="UP000273982"/>
    </source>
</evidence>
<name>A0A3G8MBC6_9HYPH</name>
<evidence type="ECO:0008006" key="3">
    <source>
        <dbReference type="Google" id="ProtNLM"/>
    </source>
</evidence>
<sequence length="318" mass="36354">MPSRHLLLADIFKYIPYMRLRVPNPVLSPEGAAAGSPASTPAPAKRYGVAIVGNDKIIDWLLPFLESYRDTNSALPLYLIPYDDNVVMTRRAAEIYGAHYVGEEPTEIDKLSHELYPGIFNTNRRRLRKLQALALPLDEVAYVDVDVILFRDFTPLFGRLDKGKTEFIVASPSFEYVYNDRRDHYPFLKDALLFNDGFWVTSNQYLKLSDFMDTIRDDAVIFHDVRKRGQLFAQPLVNFVTHRRGLKIELLPNVIAGASHESFYKAPGVEFKNGKPVDYEGKEIYFAHWAGATALPKNGVFDEAWTHYSQAAWARFKQ</sequence>
<reference evidence="1 2" key="1">
    <citation type="submission" date="2018-11" db="EMBL/GenBank/DDBJ databases">
        <title>Genome squencing of methanotrophic bacteria isolated from alkaline groundwater in Korea.</title>
        <authorList>
            <person name="Nguyen L.N."/>
        </authorList>
    </citation>
    <scope>NUCLEOTIDE SEQUENCE [LARGE SCALE GENOMIC DNA]</scope>
    <source>
        <strain evidence="1 2">GW6</strain>
    </source>
</reference>
<dbReference type="RefSeq" id="WP_124740102.1">
    <property type="nucleotide sequence ID" value="NZ_CP034086.1"/>
</dbReference>
<dbReference type="AlphaFoldDB" id="A0A3G8MBC6"/>
<protein>
    <recommendedName>
        <fullName evidence="3">Glycosyltransferase family 8 protein</fullName>
    </recommendedName>
</protein>
<gene>
    <name evidence="1" type="ORF">EHO51_09480</name>
</gene>
<dbReference type="EMBL" id="CP034086">
    <property type="protein sequence ID" value="AZG78575.1"/>
    <property type="molecule type" value="Genomic_DNA"/>
</dbReference>
<evidence type="ECO:0000313" key="1">
    <source>
        <dbReference type="EMBL" id="AZG78575.1"/>
    </source>
</evidence>
<dbReference type="KEGG" id="mros:EHO51_09480"/>
<organism evidence="1 2">
    <name type="scientific">Methylocystis rosea</name>
    <dbReference type="NCBI Taxonomy" id="173366"/>
    <lineage>
        <taxon>Bacteria</taxon>
        <taxon>Pseudomonadati</taxon>
        <taxon>Pseudomonadota</taxon>
        <taxon>Alphaproteobacteria</taxon>
        <taxon>Hyphomicrobiales</taxon>
        <taxon>Methylocystaceae</taxon>
        <taxon>Methylocystis</taxon>
    </lineage>
</organism>
<accession>A0A3G8MBC6</accession>